<sequence length="451" mass="45500">MEDDRCHVTIVGTRRRADLSVPVHATIAEYTPALLRACGQETTDDTFPPVWSLALPGARPFPPEATLAESGVVDGATLYLQDAAAGEFDEAEISDLEEQVDEVNRSGLVWDAVSRAHTLLLGAAAALTVGFAVLVAHPPAQPAGGIGALLAGSCLALLAAHATRRQWSLPTGVRLAMALSAVPLYSTAALSVPAAREHLSTALVACGMGLVLGSAVARLAVPRLLPLAVLALSCLFLPTVVGLGLAGADLTQSAAVVVVLLLGLLAVAPTATGHLVALAGGQAAAGNGQAGPDVEVTELARRARRLLTGVVVLYSLVLIPALLLLAVTDDVWAVTLSACAGLALLLRAGLLNALGAVLPQVAAGVSGLAGCLALAPVSFGVPYWAGPAALVVVALAVLGLGLARVFGSPDSVRERPGWMSSLGLFLSVVSVPLALGVFGLFGDLLDLGAGL</sequence>
<protein>
    <recommendedName>
        <fullName evidence="2">EccD-like transmembrane domain-containing protein</fullName>
    </recommendedName>
</protein>
<feature type="domain" description="EccD-like transmembrane" evidence="2">
    <location>
        <begin position="118"/>
        <end position="444"/>
    </location>
</feature>
<dbReference type="EMBL" id="PYBJ01000007">
    <property type="protein sequence ID" value="PSM43000.1"/>
    <property type="molecule type" value="Genomic_DNA"/>
</dbReference>
<dbReference type="InterPro" id="IPR024962">
    <property type="entry name" value="YukD-like"/>
</dbReference>
<dbReference type="Pfam" id="PF19053">
    <property type="entry name" value="EccD"/>
    <property type="match status" value="1"/>
</dbReference>
<feature type="transmembrane region" description="Helical" evidence="1">
    <location>
        <begin position="331"/>
        <end position="350"/>
    </location>
</feature>
<dbReference type="RefSeq" id="WP_107016682.1">
    <property type="nucleotide sequence ID" value="NZ_KZ679041.1"/>
</dbReference>
<name>A0A2P8Q9R9_9ACTN</name>
<accession>A0A2P8Q9R9</accession>
<keyword evidence="4" id="KW-1185">Reference proteome</keyword>
<keyword evidence="1" id="KW-0472">Membrane</keyword>
<feature type="transmembrane region" description="Helical" evidence="1">
    <location>
        <begin position="383"/>
        <end position="406"/>
    </location>
</feature>
<keyword evidence="1" id="KW-1133">Transmembrane helix</keyword>
<evidence type="ECO:0000313" key="3">
    <source>
        <dbReference type="EMBL" id="PSM43000.1"/>
    </source>
</evidence>
<feature type="transmembrane region" description="Helical" evidence="1">
    <location>
        <begin position="254"/>
        <end position="279"/>
    </location>
</feature>
<evidence type="ECO:0000313" key="4">
    <source>
        <dbReference type="Proteomes" id="UP000240429"/>
    </source>
</evidence>
<evidence type="ECO:0000256" key="1">
    <source>
        <dbReference type="SAM" id="Phobius"/>
    </source>
</evidence>
<evidence type="ECO:0000259" key="2">
    <source>
        <dbReference type="Pfam" id="PF19053"/>
    </source>
</evidence>
<feature type="transmembrane region" description="Helical" evidence="1">
    <location>
        <begin position="418"/>
        <end position="441"/>
    </location>
</feature>
<organism evidence="3 4">
    <name type="scientific">Streptomyces dioscori</name>
    <dbReference type="NCBI Taxonomy" id="2109333"/>
    <lineage>
        <taxon>Bacteria</taxon>
        <taxon>Bacillati</taxon>
        <taxon>Actinomycetota</taxon>
        <taxon>Actinomycetes</taxon>
        <taxon>Kitasatosporales</taxon>
        <taxon>Streptomycetaceae</taxon>
        <taxon>Streptomyces</taxon>
        <taxon>Streptomyces aurantiacus group</taxon>
    </lineage>
</organism>
<feature type="transmembrane region" description="Helical" evidence="1">
    <location>
        <begin position="143"/>
        <end position="163"/>
    </location>
</feature>
<dbReference type="AlphaFoldDB" id="A0A2P8Q9R9"/>
<comment type="caution">
    <text evidence="3">The sequence shown here is derived from an EMBL/GenBank/DDBJ whole genome shotgun (WGS) entry which is preliminary data.</text>
</comment>
<feature type="transmembrane region" description="Helical" evidence="1">
    <location>
        <begin position="201"/>
        <end position="220"/>
    </location>
</feature>
<dbReference type="OrthoDB" id="3326149at2"/>
<dbReference type="InterPro" id="IPR044049">
    <property type="entry name" value="EccD_transm"/>
</dbReference>
<proteinExistence type="predicted"/>
<reference evidence="3 4" key="1">
    <citation type="submission" date="2018-03" db="EMBL/GenBank/DDBJ databases">
        <title>Streptomyces dioscori sp. nov., a novel endophytic actinobacterium isolated from bulbil of Dioscorea bulbifera L.</title>
        <authorList>
            <person name="Zhikuan W."/>
        </authorList>
    </citation>
    <scope>NUCLEOTIDE SEQUENCE [LARGE SCALE GENOMIC DNA]</scope>
    <source>
        <strain evidence="3 4">A217</strain>
    </source>
</reference>
<dbReference type="Pfam" id="PF08817">
    <property type="entry name" value="YukD"/>
    <property type="match status" value="1"/>
</dbReference>
<keyword evidence="1" id="KW-0812">Transmembrane</keyword>
<feature type="transmembrane region" description="Helical" evidence="1">
    <location>
        <begin position="227"/>
        <end position="248"/>
    </location>
</feature>
<gene>
    <name evidence="3" type="ORF">C6Y14_12555</name>
</gene>
<dbReference type="Proteomes" id="UP000240429">
    <property type="component" value="Unassembled WGS sequence"/>
</dbReference>
<feature type="transmembrane region" description="Helical" evidence="1">
    <location>
        <begin position="357"/>
        <end position="377"/>
    </location>
</feature>
<feature type="transmembrane region" description="Helical" evidence="1">
    <location>
        <begin position="306"/>
        <end position="325"/>
    </location>
</feature>
<feature type="transmembrane region" description="Helical" evidence="1">
    <location>
        <begin position="118"/>
        <end position="137"/>
    </location>
</feature>
<dbReference type="Gene3D" id="3.10.20.90">
    <property type="entry name" value="Phosphatidylinositol 3-kinase Catalytic Subunit, Chain A, domain 1"/>
    <property type="match status" value="1"/>
</dbReference>
<feature type="transmembrane region" description="Helical" evidence="1">
    <location>
        <begin position="175"/>
        <end position="195"/>
    </location>
</feature>